<accession>A0A4V3RBZ2</accession>
<dbReference type="EMBL" id="SRZA01000011">
    <property type="protein sequence ID" value="TGY06680.1"/>
    <property type="molecule type" value="Genomic_DNA"/>
</dbReference>
<evidence type="ECO:0000256" key="1">
    <source>
        <dbReference type="SAM" id="SignalP"/>
    </source>
</evidence>
<keyword evidence="3" id="KW-1185">Reference proteome</keyword>
<evidence type="ECO:0000313" key="3">
    <source>
        <dbReference type="Proteomes" id="UP000305751"/>
    </source>
</evidence>
<dbReference type="AlphaFoldDB" id="A0A4V3RBZ2"/>
<evidence type="ECO:0008006" key="4">
    <source>
        <dbReference type="Google" id="ProtNLM"/>
    </source>
</evidence>
<evidence type="ECO:0000313" key="2">
    <source>
        <dbReference type="EMBL" id="TGY06680.1"/>
    </source>
</evidence>
<organism evidence="2 3">
    <name type="scientific">Bacteroides acidifaciens</name>
    <dbReference type="NCBI Taxonomy" id="85831"/>
    <lineage>
        <taxon>Bacteria</taxon>
        <taxon>Pseudomonadati</taxon>
        <taxon>Bacteroidota</taxon>
        <taxon>Bacteroidia</taxon>
        <taxon>Bacteroidales</taxon>
        <taxon>Bacteroidaceae</taxon>
        <taxon>Bacteroides</taxon>
    </lineage>
</organism>
<comment type="caution">
    <text evidence="2">The sequence shown here is derived from an EMBL/GenBank/DDBJ whole genome shotgun (WGS) entry which is preliminary data.</text>
</comment>
<proteinExistence type="predicted"/>
<keyword evidence="1" id="KW-0732">Signal</keyword>
<reference evidence="2 3" key="1">
    <citation type="submission" date="2019-04" db="EMBL/GenBank/DDBJ databases">
        <title>Microbes associate with the intestines of laboratory mice.</title>
        <authorList>
            <person name="Navarre W."/>
            <person name="Wong E."/>
            <person name="Huang K."/>
            <person name="Tropini C."/>
            <person name="Ng K."/>
            <person name="Yu B."/>
        </authorList>
    </citation>
    <scope>NUCLEOTIDE SEQUENCE [LARGE SCALE GENOMIC DNA]</scope>
    <source>
        <strain evidence="2 3">NM70_E10</strain>
    </source>
</reference>
<dbReference type="PROSITE" id="PS51257">
    <property type="entry name" value="PROKAR_LIPOPROTEIN"/>
    <property type="match status" value="1"/>
</dbReference>
<dbReference type="RefSeq" id="WP_136013903.1">
    <property type="nucleotide sequence ID" value="NZ_CAJTFZ010000102.1"/>
</dbReference>
<protein>
    <recommendedName>
        <fullName evidence="4">6-bladed beta-propeller</fullName>
    </recommendedName>
</protein>
<gene>
    <name evidence="2" type="ORF">E5356_06230</name>
</gene>
<dbReference type="Proteomes" id="UP000305751">
    <property type="component" value="Unassembled WGS sequence"/>
</dbReference>
<feature type="chain" id="PRO_5020876156" description="6-bladed beta-propeller" evidence="1">
    <location>
        <begin position="26"/>
        <end position="329"/>
    </location>
</feature>
<sequence length="329" mass="37940">MLKNKICLLLIYTLIIIACSGQTCAQRQVSSLEIEPFPVKKTFCAEKIRVNEIFSPDGIVVKKGNLFVTDSRNNDAMIYQYSLPGFHCIYQGGVKGGGKDEFQISPTLCKTVSDKVYIWGYTPFLIKCFILDNNHMSLEEEIKLPISDRIVNFMNVVNDSLLIYSTFPYKLNIEKVNLNTMQITGQILIEQKQKELFFDENRGYLAANDSLIIYAYTYKKQIDFYRVSDMKLCKRLVDKTVVPHIIVNNVKESKFCQRELVTGKRYFYIRCPKGEKGCFIEVFDYSGHSVAKYELDVLLYAFDVDEENGIIYGYNGDVFEDGFLKYTIL</sequence>
<name>A0A4V3RBZ2_9BACE</name>
<feature type="signal peptide" evidence="1">
    <location>
        <begin position="1"/>
        <end position="25"/>
    </location>
</feature>